<dbReference type="EMBL" id="LZPO01054712">
    <property type="protein sequence ID" value="OBS73133.1"/>
    <property type="molecule type" value="Genomic_DNA"/>
</dbReference>
<evidence type="ECO:0000256" key="1">
    <source>
        <dbReference type="SAM" id="MobiDB-lite"/>
    </source>
</evidence>
<comment type="caution">
    <text evidence="2">The sequence shown here is derived from an EMBL/GenBank/DDBJ whole genome shotgun (WGS) entry which is preliminary data.</text>
</comment>
<feature type="compositionally biased region" description="Low complexity" evidence="1">
    <location>
        <begin position="49"/>
        <end position="60"/>
    </location>
</feature>
<name>A0A1A6H3F5_NEOLE</name>
<protein>
    <submittedName>
        <fullName evidence="2">Uncharacterized protein</fullName>
    </submittedName>
</protein>
<keyword evidence="3" id="KW-1185">Reference proteome</keyword>
<organism evidence="2 3">
    <name type="scientific">Neotoma lepida</name>
    <name type="common">Desert woodrat</name>
    <dbReference type="NCBI Taxonomy" id="56216"/>
    <lineage>
        <taxon>Eukaryota</taxon>
        <taxon>Metazoa</taxon>
        <taxon>Chordata</taxon>
        <taxon>Craniata</taxon>
        <taxon>Vertebrata</taxon>
        <taxon>Euteleostomi</taxon>
        <taxon>Mammalia</taxon>
        <taxon>Eutheria</taxon>
        <taxon>Euarchontoglires</taxon>
        <taxon>Glires</taxon>
        <taxon>Rodentia</taxon>
        <taxon>Myomorpha</taxon>
        <taxon>Muroidea</taxon>
        <taxon>Cricetidae</taxon>
        <taxon>Neotominae</taxon>
        <taxon>Neotoma</taxon>
    </lineage>
</organism>
<evidence type="ECO:0000313" key="3">
    <source>
        <dbReference type="Proteomes" id="UP000092124"/>
    </source>
</evidence>
<feature type="region of interest" description="Disordered" evidence="1">
    <location>
        <begin position="35"/>
        <end position="119"/>
    </location>
</feature>
<feature type="compositionally biased region" description="Basic and acidic residues" evidence="1">
    <location>
        <begin position="90"/>
        <end position="111"/>
    </location>
</feature>
<dbReference type="Proteomes" id="UP000092124">
    <property type="component" value="Unassembled WGS sequence"/>
</dbReference>
<evidence type="ECO:0000313" key="2">
    <source>
        <dbReference type="EMBL" id="OBS73133.1"/>
    </source>
</evidence>
<gene>
    <name evidence="2" type="ORF">A6R68_12335</name>
</gene>
<sequence>MPKARDSSSYCCPTLLQEMLCSRPARMVPSITHGLILAPPASSRRKKGASSPPRARASAPTWPPPWSSAQLSACPGHPSSGHCLVCFSGPRREGRGERKGRQLGKGKREEGEGPPSLIS</sequence>
<reference evidence="2 3" key="1">
    <citation type="submission" date="2016-06" db="EMBL/GenBank/DDBJ databases">
        <title>The Draft Genome Sequence and Annotation of the Desert Woodrat Neotoma lepida.</title>
        <authorList>
            <person name="Campbell M."/>
            <person name="Oakeson K.F."/>
            <person name="Yandell M."/>
            <person name="Halpert J.R."/>
            <person name="Dearing D."/>
        </authorList>
    </citation>
    <scope>NUCLEOTIDE SEQUENCE [LARGE SCALE GENOMIC DNA]</scope>
    <source>
        <strain evidence="2">417</strain>
        <tissue evidence="2">Liver</tissue>
    </source>
</reference>
<proteinExistence type="predicted"/>
<dbReference type="AlphaFoldDB" id="A0A1A6H3F5"/>
<accession>A0A1A6H3F5</accession>